<accession>A0A182ZZC6</accession>
<evidence type="ECO:0000256" key="1">
    <source>
        <dbReference type="SAM" id="MobiDB-lite"/>
    </source>
</evidence>
<dbReference type="WBParaSite" id="ECPE_0000006001-mRNA-1">
    <property type="protein sequence ID" value="ECPE_0000006001-mRNA-1"/>
    <property type="gene ID" value="ECPE_0000006001"/>
</dbReference>
<sequence>LAAAANRAGSSNDSDTPVKASAADLLSQFQSLISSAAATTADGDHADVVRPSENANSLEAMEKPEQTTESNETNNQIDPKAIETSELTAMFWLYQFSTQCAKLDDLIEDTVRFQKMVERLTDITKRAHLCQATGFLIDISTRFGELRKSFESLRESYQDIRAEKDMPNELRAAQRTNYLF</sequence>
<name>A0A182ZZC6_9TREM</name>
<organism evidence="2">
    <name type="scientific">Echinostoma caproni</name>
    <dbReference type="NCBI Taxonomy" id="27848"/>
    <lineage>
        <taxon>Eukaryota</taxon>
        <taxon>Metazoa</taxon>
        <taxon>Spiralia</taxon>
        <taxon>Lophotrochozoa</taxon>
        <taxon>Platyhelminthes</taxon>
        <taxon>Trematoda</taxon>
        <taxon>Digenea</taxon>
        <taxon>Plagiorchiida</taxon>
        <taxon>Echinostomata</taxon>
        <taxon>Echinostomatoidea</taxon>
        <taxon>Echinostomatidae</taxon>
        <taxon>Echinostoma</taxon>
    </lineage>
</organism>
<evidence type="ECO:0000313" key="2">
    <source>
        <dbReference type="WBParaSite" id="ECPE_0000006001-mRNA-1"/>
    </source>
</evidence>
<feature type="compositionally biased region" description="Polar residues" evidence="1">
    <location>
        <begin position="67"/>
        <end position="77"/>
    </location>
</feature>
<dbReference type="AlphaFoldDB" id="A0A182ZZC6"/>
<feature type="region of interest" description="Disordered" evidence="1">
    <location>
        <begin position="39"/>
        <end position="78"/>
    </location>
</feature>
<proteinExistence type="predicted"/>
<protein>
    <submittedName>
        <fullName evidence="2">Biogenesis of lysosome-related organelles complex 1 subunit KXD1</fullName>
    </submittedName>
</protein>
<reference evidence="2" key="1">
    <citation type="submission" date="2016-06" db="UniProtKB">
        <authorList>
            <consortium name="WormBaseParasite"/>
        </authorList>
    </citation>
    <scope>IDENTIFICATION</scope>
</reference>